<keyword evidence="2" id="KW-1185">Reference proteome</keyword>
<accession>A0AC61R330</accession>
<organism evidence="1 2">
    <name type="scientific">Hominisplanchenecus murintestinalis</name>
    <dbReference type="NCBI Taxonomy" id="2941517"/>
    <lineage>
        <taxon>Bacteria</taxon>
        <taxon>Bacillati</taxon>
        <taxon>Bacillota</taxon>
        <taxon>Clostridia</taxon>
        <taxon>Lachnospirales</taxon>
        <taxon>Lachnospiraceae</taxon>
        <taxon>Hominisplanchenecus</taxon>
    </lineage>
</organism>
<gene>
    <name evidence="1" type="ORF">E5357_02365</name>
</gene>
<comment type="caution">
    <text evidence="1">The sequence shown here is derived from an EMBL/GenBank/DDBJ whole genome shotgun (WGS) entry which is preliminary data.</text>
</comment>
<reference evidence="1" key="1">
    <citation type="submission" date="2019-04" db="EMBL/GenBank/DDBJ databases">
        <title>Microbes associate with the intestines of laboratory mice.</title>
        <authorList>
            <person name="Navarre W."/>
            <person name="Wong E."/>
            <person name="Huang K."/>
            <person name="Tropini C."/>
            <person name="Ng K."/>
            <person name="Yu B."/>
        </authorList>
    </citation>
    <scope>NUCLEOTIDE SEQUENCE</scope>
    <source>
        <strain evidence="1">NM72_1-8</strain>
    </source>
</reference>
<proteinExistence type="predicted"/>
<protein>
    <submittedName>
        <fullName evidence="1">Rod shape-determining protein RodA</fullName>
    </submittedName>
</protein>
<sequence>MLRQYKLKDYKFRLILWVAAISVLGIMVIGSAQDSVQKKQIFGLGIGLVLMVTASLIDYSWLMNFYWIYYVLGTGMLVLVLLVGTNVNGATRWIDIGFFRFQPSDVMKIVLIVFFAKLFSKYEEKISTVKIILFSLICLGIPLVLIMEQPDLSTTISIMMVFCAMIFIGGLSYKIIGGIIAVAVPLVILFFSLILQPDQTILKGYQHDRIMAWLRPTDPEYIDTALQQLNSQIAIGSGQLYGKGLNNNVVSSVKNGNFIAEPQTDFIFAVAGEELGFLGCCIIIILELIIAIECVRIGKKARDLAGMLLCCGLAAQIFFQTGINIGVATGLLPNTGIALPFVSYGLTSLVSFCIGIGMVLNVGLQMKKY</sequence>
<dbReference type="Proteomes" id="UP000307720">
    <property type="component" value="Unassembled WGS sequence"/>
</dbReference>
<name>A0AC61R330_9FIRM</name>
<dbReference type="EMBL" id="SRZB01000002">
    <property type="protein sequence ID" value="TGY00367.1"/>
    <property type="molecule type" value="Genomic_DNA"/>
</dbReference>
<evidence type="ECO:0000313" key="1">
    <source>
        <dbReference type="EMBL" id="TGY00367.1"/>
    </source>
</evidence>
<evidence type="ECO:0000313" key="2">
    <source>
        <dbReference type="Proteomes" id="UP000307720"/>
    </source>
</evidence>